<reference evidence="2" key="1">
    <citation type="journal article" date="2019" name="Int. J. Syst. Evol. Microbiol.">
        <title>The Global Catalogue of Microorganisms (GCM) 10K type strain sequencing project: providing services to taxonomists for standard genome sequencing and annotation.</title>
        <authorList>
            <consortium name="The Broad Institute Genomics Platform"/>
            <consortium name="The Broad Institute Genome Sequencing Center for Infectious Disease"/>
            <person name="Wu L."/>
            <person name="Ma J."/>
        </authorList>
    </citation>
    <scope>NUCLEOTIDE SEQUENCE [LARGE SCALE GENOMIC DNA]</scope>
    <source>
        <strain evidence="2">CCM 9110</strain>
    </source>
</reference>
<comment type="caution">
    <text evidence="1">The sequence shown here is derived from an EMBL/GenBank/DDBJ whole genome shotgun (WGS) entry which is preliminary data.</text>
</comment>
<keyword evidence="2" id="KW-1185">Reference proteome</keyword>
<organism evidence="1 2">
    <name type="scientific">Lacticaseibacillus suilingensis</name>
    <dbReference type="NCBI Taxonomy" id="2799577"/>
    <lineage>
        <taxon>Bacteria</taxon>
        <taxon>Bacillati</taxon>
        <taxon>Bacillota</taxon>
        <taxon>Bacilli</taxon>
        <taxon>Lactobacillales</taxon>
        <taxon>Lactobacillaceae</taxon>
        <taxon>Lacticaseibacillus</taxon>
    </lineage>
</organism>
<dbReference type="InterPro" id="IPR032359">
    <property type="entry name" value="KwaB-like"/>
</dbReference>
<gene>
    <name evidence="1" type="ORF">ACFQ41_11105</name>
</gene>
<evidence type="ECO:0000313" key="2">
    <source>
        <dbReference type="Proteomes" id="UP001597199"/>
    </source>
</evidence>
<dbReference type="EMBL" id="JBHTOA010000044">
    <property type="protein sequence ID" value="MFD1399857.1"/>
    <property type="molecule type" value="Genomic_DNA"/>
</dbReference>
<sequence length="222" mass="25219">MSIVCDSFASPAQAYRFSPDNFDFFVYDFTYTDKDGKTKNIYSFKRTKKLTYLKKGFAGKLQAGTFKEFIEKDLLATDGSVDLIVSEGDVFIFQHISFERIFHLKNEFADEANTILKSKELSKVIENFDALKNAALENAGYVKRLAKLSDDGDVALFTRDLTATKEVIDEFKLDIKVDPSKGKIIYEDSTQVGNFINLMQDAYYKTLLGHRKGIDDRSNIQG</sequence>
<protein>
    <submittedName>
        <fullName evidence="1">Kiwa anti-phage protein KwaB-like domain-containing protein</fullName>
    </submittedName>
</protein>
<proteinExistence type="predicted"/>
<dbReference type="RefSeq" id="WP_204119870.1">
    <property type="nucleotide sequence ID" value="NZ_BOLV01000035.1"/>
</dbReference>
<evidence type="ECO:0000313" key="1">
    <source>
        <dbReference type="EMBL" id="MFD1399857.1"/>
    </source>
</evidence>
<dbReference type="Proteomes" id="UP001597199">
    <property type="component" value="Unassembled WGS sequence"/>
</dbReference>
<accession>A0ABW4BH98</accession>
<name>A0ABW4BH98_9LACO</name>
<dbReference type="Pfam" id="PF16162">
    <property type="entry name" value="KwaB"/>
    <property type="match status" value="1"/>
</dbReference>